<gene>
    <name evidence="11" type="primary">OR13H1</name>
    <name evidence="11" type="ORF">L345_17047</name>
</gene>
<keyword evidence="11" id="KW-0675">Receptor</keyword>
<feature type="transmembrane region" description="Helical" evidence="9">
    <location>
        <begin position="303"/>
        <end position="329"/>
    </location>
</feature>
<sequence>HCTYFHHEQDSCVFLAAVSCFIAFTLTVIPCFAKPVRFCRNSEIDHNVILSITSEGGRMKAFSTYGSHLSIVIMYYTITIFTYLSRPNMKMHEIKKYCLSTFLMQEVGENETAVTEFILIGWSNRPKSRMVLIPVYIVSYFLAIAGNSLIVLVVIGDPQLHNPMYFFLCNLSFIDLGLTTSAIPQSIANCLVERPVMSSTRCFTQMYAILLFGTTECFFLAVMAYDRLIAISRPLHYTFIMSRTVCIFLASVSWFIAFTLTVIPCLAKPARFCGNNEIDHIGCEFKSMFNLICTDTSLSQISIYFSSILALLLPLGFILFSYMCILQAILRMSSEGGRMKAFSTCGSHLSVVTMYYGIAIFIYLLPSNKKMHETEKTLSVFNSVLTPVFNPLVYTLRNKELLGALGRIIGFPISMLKMLTFAKLFWFIEIFLHSSDIFVAFFFSFPEQL</sequence>
<keyword evidence="4 9" id="KW-0812">Transmembrane</keyword>
<dbReference type="Proteomes" id="UP000018936">
    <property type="component" value="Unassembled WGS sequence"/>
</dbReference>
<keyword evidence="3" id="KW-0716">Sensory transduction</keyword>
<proteinExistence type="predicted"/>
<dbReference type="PANTHER" id="PTHR26453">
    <property type="entry name" value="OLFACTORY RECEPTOR"/>
    <property type="match status" value="1"/>
</dbReference>
<comment type="subcellular location">
    <subcellularLocation>
        <location evidence="1">Cell membrane</location>
        <topology evidence="1">Multi-pass membrane protein</topology>
    </subcellularLocation>
</comment>
<keyword evidence="8" id="KW-0807">Transducer</keyword>
<feature type="non-terminal residue" evidence="11">
    <location>
        <position position="449"/>
    </location>
</feature>
<feature type="transmembrane region" description="Helical" evidence="9">
    <location>
        <begin position="341"/>
        <end position="365"/>
    </location>
</feature>
<evidence type="ECO:0000259" key="10">
    <source>
        <dbReference type="PROSITE" id="PS50262"/>
    </source>
</evidence>
<evidence type="ECO:0000313" key="12">
    <source>
        <dbReference type="Proteomes" id="UP000018936"/>
    </source>
</evidence>
<dbReference type="Gene3D" id="1.20.1070.10">
    <property type="entry name" value="Rhodopsin 7-helix transmembrane proteins"/>
    <property type="match status" value="1"/>
</dbReference>
<evidence type="ECO:0000256" key="1">
    <source>
        <dbReference type="ARBA" id="ARBA00004651"/>
    </source>
</evidence>
<organism evidence="11 12">
    <name type="scientific">Ophiophagus hannah</name>
    <name type="common">King cobra</name>
    <name type="synonym">Naja hannah</name>
    <dbReference type="NCBI Taxonomy" id="8665"/>
    <lineage>
        <taxon>Eukaryota</taxon>
        <taxon>Metazoa</taxon>
        <taxon>Chordata</taxon>
        <taxon>Craniata</taxon>
        <taxon>Vertebrata</taxon>
        <taxon>Euteleostomi</taxon>
        <taxon>Lepidosauria</taxon>
        <taxon>Squamata</taxon>
        <taxon>Bifurcata</taxon>
        <taxon>Unidentata</taxon>
        <taxon>Episquamata</taxon>
        <taxon>Toxicofera</taxon>
        <taxon>Serpentes</taxon>
        <taxon>Colubroidea</taxon>
        <taxon>Elapidae</taxon>
        <taxon>Elapinae</taxon>
        <taxon>Ophiophagus</taxon>
    </lineage>
</organism>
<dbReference type="GO" id="GO:0005886">
    <property type="term" value="C:plasma membrane"/>
    <property type="evidence" value="ECO:0007669"/>
    <property type="project" value="UniProtKB-SubCell"/>
</dbReference>
<evidence type="ECO:0000256" key="8">
    <source>
        <dbReference type="ARBA" id="ARBA00023224"/>
    </source>
</evidence>
<dbReference type="PROSITE" id="PS50262">
    <property type="entry name" value="G_PROTEIN_RECEP_F1_2"/>
    <property type="match status" value="1"/>
</dbReference>
<accession>V8N4M0</accession>
<evidence type="ECO:0000256" key="6">
    <source>
        <dbReference type="ARBA" id="ARBA00022989"/>
    </source>
</evidence>
<feature type="transmembrane region" description="Helical" evidence="9">
    <location>
        <begin position="206"/>
        <end position="225"/>
    </location>
</feature>
<feature type="transmembrane region" description="Helical" evidence="9">
    <location>
        <begin position="245"/>
        <end position="263"/>
    </location>
</feature>
<keyword evidence="7 9" id="KW-0472">Membrane</keyword>
<feature type="domain" description="G-protein coupled receptors family 1 profile" evidence="10">
    <location>
        <begin position="146"/>
        <end position="394"/>
    </location>
</feature>
<dbReference type="PRINTS" id="PR00245">
    <property type="entry name" value="OLFACTORYR"/>
</dbReference>
<dbReference type="AlphaFoldDB" id="V8N4M0"/>
<dbReference type="CDD" id="cd15431">
    <property type="entry name" value="7tmA_OR13H-like"/>
    <property type="match status" value="1"/>
</dbReference>
<feature type="non-terminal residue" evidence="11">
    <location>
        <position position="1"/>
    </location>
</feature>
<evidence type="ECO:0000256" key="5">
    <source>
        <dbReference type="ARBA" id="ARBA00022725"/>
    </source>
</evidence>
<feature type="transmembrane region" description="Helical" evidence="9">
    <location>
        <begin position="65"/>
        <end position="85"/>
    </location>
</feature>
<evidence type="ECO:0000256" key="4">
    <source>
        <dbReference type="ARBA" id="ARBA00022692"/>
    </source>
</evidence>
<dbReference type="GO" id="GO:0004984">
    <property type="term" value="F:olfactory receptor activity"/>
    <property type="evidence" value="ECO:0007669"/>
    <property type="project" value="InterPro"/>
</dbReference>
<feature type="transmembrane region" description="Helical" evidence="9">
    <location>
        <begin position="12"/>
        <end position="33"/>
    </location>
</feature>
<evidence type="ECO:0000256" key="9">
    <source>
        <dbReference type="SAM" id="Phobius"/>
    </source>
</evidence>
<evidence type="ECO:0000256" key="3">
    <source>
        <dbReference type="ARBA" id="ARBA00022606"/>
    </source>
</evidence>
<feature type="transmembrane region" description="Helical" evidence="9">
    <location>
        <begin position="424"/>
        <end position="445"/>
    </location>
</feature>
<dbReference type="SUPFAM" id="SSF81321">
    <property type="entry name" value="Family A G protein-coupled receptor-like"/>
    <property type="match status" value="1"/>
</dbReference>
<dbReference type="PRINTS" id="PR00237">
    <property type="entry name" value="GPCRRHODOPSN"/>
</dbReference>
<keyword evidence="6 9" id="KW-1133">Transmembrane helix</keyword>
<dbReference type="InterPro" id="IPR017452">
    <property type="entry name" value="GPCR_Rhodpsn_7TM"/>
</dbReference>
<dbReference type="GO" id="GO:0004930">
    <property type="term" value="F:G protein-coupled receptor activity"/>
    <property type="evidence" value="ECO:0007669"/>
    <property type="project" value="InterPro"/>
</dbReference>
<keyword evidence="12" id="KW-1185">Reference proteome</keyword>
<feature type="transmembrane region" description="Helical" evidence="9">
    <location>
        <begin position="131"/>
        <end position="155"/>
    </location>
</feature>
<evidence type="ECO:0000256" key="2">
    <source>
        <dbReference type="ARBA" id="ARBA00022475"/>
    </source>
</evidence>
<dbReference type="InterPro" id="IPR000276">
    <property type="entry name" value="GPCR_Rhodpsn"/>
</dbReference>
<dbReference type="FunFam" id="1.20.1070.10:FF:000008">
    <property type="entry name" value="Olfactory receptor"/>
    <property type="match status" value="1"/>
</dbReference>
<dbReference type="EMBL" id="AZIM01009157">
    <property type="protein sequence ID" value="ETE57239.1"/>
    <property type="molecule type" value="Genomic_DNA"/>
</dbReference>
<evidence type="ECO:0000256" key="7">
    <source>
        <dbReference type="ARBA" id="ARBA00023136"/>
    </source>
</evidence>
<evidence type="ECO:0000313" key="11">
    <source>
        <dbReference type="EMBL" id="ETE57239.1"/>
    </source>
</evidence>
<dbReference type="Pfam" id="PF13853">
    <property type="entry name" value="7tm_4"/>
    <property type="match status" value="1"/>
</dbReference>
<dbReference type="InterPro" id="IPR000725">
    <property type="entry name" value="Olfact_rcpt"/>
</dbReference>
<comment type="caution">
    <text evidence="11">The sequence shown here is derived from an EMBL/GenBank/DDBJ whole genome shotgun (WGS) entry which is preliminary data.</text>
</comment>
<protein>
    <submittedName>
        <fullName evidence="11">Olfactory receptor 13H1</fullName>
    </submittedName>
</protein>
<dbReference type="OrthoDB" id="5950740at2759"/>
<reference evidence="11 12" key="1">
    <citation type="journal article" date="2013" name="Proc. Natl. Acad. Sci. U.S.A.">
        <title>The king cobra genome reveals dynamic gene evolution and adaptation in the snake venom system.</title>
        <authorList>
            <person name="Vonk F.J."/>
            <person name="Casewell N.R."/>
            <person name="Henkel C.V."/>
            <person name="Heimberg A.M."/>
            <person name="Jansen H.J."/>
            <person name="McCleary R.J."/>
            <person name="Kerkkamp H.M."/>
            <person name="Vos R.A."/>
            <person name="Guerreiro I."/>
            <person name="Calvete J.J."/>
            <person name="Wuster W."/>
            <person name="Woods A.E."/>
            <person name="Logan J.M."/>
            <person name="Harrison R.A."/>
            <person name="Castoe T.A."/>
            <person name="de Koning A.P."/>
            <person name="Pollock D.D."/>
            <person name="Yandell M."/>
            <person name="Calderon D."/>
            <person name="Renjifo C."/>
            <person name="Currier R.B."/>
            <person name="Salgado D."/>
            <person name="Pla D."/>
            <person name="Sanz L."/>
            <person name="Hyder A.S."/>
            <person name="Ribeiro J.M."/>
            <person name="Arntzen J.W."/>
            <person name="van den Thillart G.E."/>
            <person name="Boetzer M."/>
            <person name="Pirovano W."/>
            <person name="Dirks R.P."/>
            <person name="Spaink H.P."/>
            <person name="Duboule D."/>
            <person name="McGlinn E."/>
            <person name="Kini R.M."/>
            <person name="Richardson M.K."/>
        </authorList>
    </citation>
    <scope>NUCLEOTIDE SEQUENCE</scope>
    <source>
        <tissue evidence="11">Blood</tissue>
    </source>
</reference>
<name>V8N4M0_OPHHA</name>
<keyword evidence="2" id="KW-1003">Cell membrane</keyword>
<keyword evidence="5" id="KW-0552">Olfaction</keyword>